<organism evidence="3 4">
    <name type="scientific">Suttonella indologenes</name>
    <dbReference type="NCBI Taxonomy" id="13276"/>
    <lineage>
        <taxon>Bacteria</taxon>
        <taxon>Pseudomonadati</taxon>
        <taxon>Pseudomonadota</taxon>
        <taxon>Gammaproteobacteria</taxon>
        <taxon>Cardiobacteriales</taxon>
        <taxon>Cardiobacteriaceae</taxon>
        <taxon>Suttonella</taxon>
    </lineage>
</organism>
<dbReference type="PANTHER" id="PTHR36924:SF1">
    <property type="entry name" value="ANTITOXIN HIGA-1"/>
    <property type="match status" value="1"/>
</dbReference>
<dbReference type="Gene3D" id="1.10.260.40">
    <property type="entry name" value="lambda repressor-like DNA-binding domains"/>
    <property type="match status" value="1"/>
</dbReference>
<feature type="domain" description="HTH cro/C1-type" evidence="2">
    <location>
        <begin position="21"/>
        <end position="68"/>
    </location>
</feature>
<name>A0A380N0Y7_9GAMM</name>
<dbReference type="Proteomes" id="UP000254575">
    <property type="component" value="Unassembled WGS sequence"/>
</dbReference>
<evidence type="ECO:0000259" key="2">
    <source>
        <dbReference type="PROSITE" id="PS50943"/>
    </source>
</evidence>
<dbReference type="SUPFAM" id="SSF47413">
    <property type="entry name" value="lambda repressor-like DNA-binding domains"/>
    <property type="match status" value="1"/>
</dbReference>
<proteinExistence type="predicted"/>
<dbReference type="SMART" id="SM00530">
    <property type="entry name" value="HTH_XRE"/>
    <property type="match status" value="1"/>
</dbReference>
<keyword evidence="1" id="KW-0238">DNA-binding</keyword>
<accession>A0A380N0Y7</accession>
<dbReference type="InterPro" id="IPR001387">
    <property type="entry name" value="Cro/C1-type_HTH"/>
</dbReference>
<dbReference type="PROSITE" id="PS50943">
    <property type="entry name" value="HTH_CROC1"/>
    <property type="match status" value="1"/>
</dbReference>
<dbReference type="RefSeq" id="WP_115219297.1">
    <property type="nucleotide sequence ID" value="NZ_UHIA01000004.1"/>
</dbReference>
<dbReference type="OrthoDB" id="9793869at2"/>
<evidence type="ECO:0000313" key="3">
    <source>
        <dbReference type="EMBL" id="SUO98475.1"/>
    </source>
</evidence>
<dbReference type="AlphaFoldDB" id="A0A380N0Y7"/>
<dbReference type="GO" id="GO:0003677">
    <property type="term" value="F:DNA binding"/>
    <property type="evidence" value="ECO:0007669"/>
    <property type="project" value="UniProtKB-KW"/>
</dbReference>
<dbReference type="EMBL" id="UHIA01000004">
    <property type="protein sequence ID" value="SUO98475.1"/>
    <property type="molecule type" value="Genomic_DNA"/>
</dbReference>
<evidence type="ECO:0000313" key="4">
    <source>
        <dbReference type="Proteomes" id="UP000254575"/>
    </source>
</evidence>
<gene>
    <name evidence="3" type="primary">yddM_3</name>
    <name evidence="3" type="ORF">NCTC10717_02227</name>
</gene>
<sequence length="97" mass="11229">MSMHNPPHIGEVIQHLYLQPLNISLREMAQYLDISPSTLSRLLNGNSNLSPDMALRLSKTLGRSAESWLTMQRHYDLWQARRRVSLIAVSRLYPEKD</sequence>
<dbReference type="CDD" id="cd00093">
    <property type="entry name" value="HTH_XRE"/>
    <property type="match status" value="1"/>
</dbReference>
<keyword evidence="4" id="KW-1185">Reference proteome</keyword>
<protein>
    <submittedName>
        <fullName evidence="3">Uncharacterized HTH-type transcriptional regulator YddM</fullName>
    </submittedName>
</protein>
<dbReference type="PANTHER" id="PTHR36924">
    <property type="entry name" value="ANTITOXIN HIGA-1"/>
    <property type="match status" value="1"/>
</dbReference>
<reference evidence="3 4" key="1">
    <citation type="submission" date="2018-06" db="EMBL/GenBank/DDBJ databases">
        <authorList>
            <consortium name="Pathogen Informatics"/>
            <person name="Doyle S."/>
        </authorList>
    </citation>
    <scope>NUCLEOTIDE SEQUENCE [LARGE SCALE GENOMIC DNA]</scope>
    <source>
        <strain evidence="3 4">NCTC10717</strain>
    </source>
</reference>
<dbReference type="InterPro" id="IPR013430">
    <property type="entry name" value="Toxin_antidote_HigA"/>
</dbReference>
<dbReference type="InterPro" id="IPR010982">
    <property type="entry name" value="Lambda_DNA-bd_dom_sf"/>
</dbReference>
<dbReference type="Pfam" id="PF01381">
    <property type="entry name" value="HTH_3"/>
    <property type="match status" value="1"/>
</dbReference>
<dbReference type="NCBIfam" id="TIGR02607">
    <property type="entry name" value="antidote_HigA"/>
    <property type="match status" value="1"/>
</dbReference>
<evidence type="ECO:0000256" key="1">
    <source>
        <dbReference type="ARBA" id="ARBA00023125"/>
    </source>
</evidence>